<dbReference type="EMBL" id="JAQIFT010000061">
    <property type="protein sequence ID" value="MDA3733213.1"/>
    <property type="molecule type" value="Genomic_DNA"/>
</dbReference>
<organism evidence="2 3">
    <name type="scientific">Holtiella tumoricola</name>
    <dbReference type="NCBI Taxonomy" id="3018743"/>
    <lineage>
        <taxon>Bacteria</taxon>
        <taxon>Bacillati</taxon>
        <taxon>Bacillota</taxon>
        <taxon>Clostridia</taxon>
        <taxon>Lachnospirales</taxon>
        <taxon>Cellulosilyticaceae</taxon>
        <taxon>Holtiella</taxon>
    </lineage>
</organism>
<dbReference type="SUPFAM" id="SSF51735">
    <property type="entry name" value="NAD(P)-binding Rossmann-fold domains"/>
    <property type="match status" value="1"/>
</dbReference>
<reference evidence="2" key="1">
    <citation type="journal article" date="2023" name="Int. J. Syst. Evol. Microbiol.">
        <title>&lt;i&gt;Holtiella tumoricola&lt;/i&gt; gen. nov. sp. nov., isolated from a human clinical sample.</title>
        <authorList>
            <person name="Allen-Vercoe E."/>
            <person name="Daigneault M.C."/>
            <person name="Vancuren S.J."/>
            <person name="Cochrane K."/>
            <person name="O'Neal L.L."/>
            <person name="Sankaranarayanan K."/>
            <person name="Lawson P.A."/>
        </authorList>
    </citation>
    <scope>NUCLEOTIDE SEQUENCE</scope>
    <source>
        <strain evidence="2">CC70A</strain>
    </source>
</reference>
<proteinExistence type="predicted"/>
<evidence type="ECO:0000259" key="1">
    <source>
        <dbReference type="Pfam" id="PF01370"/>
    </source>
</evidence>
<comment type="caution">
    <text evidence="2">The sequence shown here is derived from an EMBL/GenBank/DDBJ whole genome shotgun (WGS) entry which is preliminary data.</text>
</comment>
<dbReference type="Proteomes" id="UP001169242">
    <property type="component" value="Unassembled WGS sequence"/>
</dbReference>
<keyword evidence="3" id="KW-1185">Reference proteome</keyword>
<dbReference type="Pfam" id="PF01370">
    <property type="entry name" value="Epimerase"/>
    <property type="match status" value="1"/>
</dbReference>
<feature type="domain" description="NAD-dependent epimerase/dehydratase" evidence="1">
    <location>
        <begin position="2"/>
        <end position="245"/>
    </location>
</feature>
<sequence length="332" mass="38123">MIIVIGGSGFIGSYLIEKLLEEHEEVILTGRNPKVMEYYKGRNVQFIELSMENAEDFLKLPTENVSGVVLLAGLLPANVKDYNIYQYIDVNIKGTINTLEYCRKNNIKKLISTTTYADVQNLWSKDRAIIEEDKRDFNYTGDHAVYVISKNAAGDIIEHYNQEYDMQGCIFRLPMVYGVGPHGSIYVDGVLKKSGIQTFIDKAINGEDIEIWGDAYLERDIVYVKDVVQAIYKALKTSNAKGLYNMTSGQTVTLEEQVKVIIDLFTQDKKSKIVYRPEMKNTGTSFLFSIEKAHKDFGYTPEYKDYRIMMEDYKKELSKHSYDFLIQSRVKN</sequence>
<gene>
    <name evidence="2" type="ORF">PBV87_17180</name>
</gene>
<dbReference type="InterPro" id="IPR001509">
    <property type="entry name" value="Epimerase_deHydtase"/>
</dbReference>
<evidence type="ECO:0000313" key="3">
    <source>
        <dbReference type="Proteomes" id="UP001169242"/>
    </source>
</evidence>
<evidence type="ECO:0000313" key="2">
    <source>
        <dbReference type="EMBL" id="MDA3733213.1"/>
    </source>
</evidence>
<dbReference type="PANTHER" id="PTHR43245">
    <property type="entry name" value="BIFUNCTIONAL POLYMYXIN RESISTANCE PROTEIN ARNA"/>
    <property type="match status" value="1"/>
</dbReference>
<accession>A0AA42DQX7</accession>
<dbReference type="InterPro" id="IPR050177">
    <property type="entry name" value="Lipid_A_modif_metabolic_enz"/>
</dbReference>
<dbReference type="PANTHER" id="PTHR43245:SF13">
    <property type="entry name" value="UDP-D-APIOSE_UDP-D-XYLOSE SYNTHASE 2"/>
    <property type="match status" value="1"/>
</dbReference>
<dbReference type="AlphaFoldDB" id="A0AA42DQX7"/>
<dbReference type="InterPro" id="IPR036291">
    <property type="entry name" value="NAD(P)-bd_dom_sf"/>
</dbReference>
<protein>
    <submittedName>
        <fullName evidence="2">NAD(P)-dependent oxidoreductase</fullName>
    </submittedName>
</protein>
<dbReference type="RefSeq" id="WP_271013097.1">
    <property type="nucleotide sequence ID" value="NZ_JAQIFT010000061.1"/>
</dbReference>
<name>A0AA42DQX7_9FIRM</name>
<dbReference type="Gene3D" id="3.40.50.720">
    <property type="entry name" value="NAD(P)-binding Rossmann-like Domain"/>
    <property type="match status" value="1"/>
</dbReference>